<dbReference type="AlphaFoldDB" id="A0AA36G9U0"/>
<evidence type="ECO:0000313" key="2">
    <source>
        <dbReference type="Proteomes" id="UP001177023"/>
    </source>
</evidence>
<name>A0AA36G9U0_9BILA</name>
<accession>A0AA36G9U0</accession>
<dbReference type="EMBL" id="CATQJA010002697">
    <property type="protein sequence ID" value="CAJ0584525.1"/>
    <property type="molecule type" value="Genomic_DNA"/>
</dbReference>
<organism evidence="1 2">
    <name type="scientific">Mesorhabditis spiculigera</name>
    <dbReference type="NCBI Taxonomy" id="96644"/>
    <lineage>
        <taxon>Eukaryota</taxon>
        <taxon>Metazoa</taxon>
        <taxon>Ecdysozoa</taxon>
        <taxon>Nematoda</taxon>
        <taxon>Chromadorea</taxon>
        <taxon>Rhabditida</taxon>
        <taxon>Rhabditina</taxon>
        <taxon>Rhabditomorpha</taxon>
        <taxon>Rhabditoidea</taxon>
        <taxon>Rhabditidae</taxon>
        <taxon>Mesorhabditinae</taxon>
        <taxon>Mesorhabditis</taxon>
    </lineage>
</organism>
<protein>
    <submittedName>
        <fullName evidence="1">Uncharacterized protein</fullName>
    </submittedName>
</protein>
<proteinExistence type="predicted"/>
<sequence>MISWCAQTFRCTRCHNNDNPVDDMLMKRREFENDTGRQLAEVDLEVFRENMPRLINCIRCYQKHDFFNDEPVNTWIALEEAQILVHSNIIQNWVAENTAPLSTNIATMADYPMDFCEHIASDKLAEMIDKMREEKEVTVDEREKWVKRAIERQMIPAEFTSGHGRMMNILHSPIFRGVLSRTSGWLALQNSQEYPSEMAVYEWAGVWKKLVLWGNRSIKDGINFSSFIIRNIQKLLNGETSGGQGFHIHSGPWHFPFIGEKQRAFEEKYNVRIALITYEGDERDLEFYSNLRYLWIFPCNKPDTLLYLGYECNRYFSISMGSPSDCSKYEQMQLGITAKDETMKVTSEKINESTYKRIVAPESESGAYESKIWTANHRPTFDDINCFGYLKGNVNSQQGADVDWEIRSESLAAKGASSYQEEARERFFTSAGILSSVMFRNTMCSTTRGKKEASRLKVMSIPAVMRPNDVWQAMFPIRDQPYRRSAWNQLEYCAKEAADDKIGSAMTRIYSSQPSYGTRSQEHRV</sequence>
<gene>
    <name evidence="1" type="ORF">MSPICULIGERA_LOCUS22574</name>
</gene>
<dbReference type="Proteomes" id="UP001177023">
    <property type="component" value="Unassembled WGS sequence"/>
</dbReference>
<comment type="caution">
    <text evidence="1">The sequence shown here is derived from an EMBL/GenBank/DDBJ whole genome shotgun (WGS) entry which is preliminary data.</text>
</comment>
<evidence type="ECO:0000313" key="1">
    <source>
        <dbReference type="EMBL" id="CAJ0584525.1"/>
    </source>
</evidence>
<feature type="non-terminal residue" evidence="1">
    <location>
        <position position="1"/>
    </location>
</feature>
<keyword evidence="2" id="KW-1185">Reference proteome</keyword>
<reference evidence="1" key="1">
    <citation type="submission" date="2023-06" db="EMBL/GenBank/DDBJ databases">
        <authorList>
            <person name="Delattre M."/>
        </authorList>
    </citation>
    <scope>NUCLEOTIDE SEQUENCE</scope>
    <source>
        <strain evidence="1">AF72</strain>
    </source>
</reference>